<dbReference type="EMBL" id="BGZK01000877">
    <property type="protein sequence ID" value="GBP63715.1"/>
    <property type="molecule type" value="Genomic_DNA"/>
</dbReference>
<comment type="caution">
    <text evidence="2">The sequence shown here is derived from an EMBL/GenBank/DDBJ whole genome shotgun (WGS) entry which is preliminary data.</text>
</comment>
<organism evidence="2 3">
    <name type="scientific">Eumeta variegata</name>
    <name type="common">Bagworm moth</name>
    <name type="synonym">Eumeta japonica</name>
    <dbReference type="NCBI Taxonomy" id="151549"/>
    <lineage>
        <taxon>Eukaryota</taxon>
        <taxon>Metazoa</taxon>
        <taxon>Ecdysozoa</taxon>
        <taxon>Arthropoda</taxon>
        <taxon>Hexapoda</taxon>
        <taxon>Insecta</taxon>
        <taxon>Pterygota</taxon>
        <taxon>Neoptera</taxon>
        <taxon>Endopterygota</taxon>
        <taxon>Lepidoptera</taxon>
        <taxon>Glossata</taxon>
        <taxon>Ditrysia</taxon>
        <taxon>Tineoidea</taxon>
        <taxon>Psychidae</taxon>
        <taxon>Oiketicinae</taxon>
        <taxon>Eumeta</taxon>
    </lineage>
</organism>
<keyword evidence="3" id="KW-1185">Reference proteome</keyword>
<sequence length="131" mass="15221">MFASSRRAIRYVADQILQVVDRDWYDRRGDSDAMRRPPAQTSVARALMCQTSPDENVLRYISTQCAQVSFGVLSLIWSFFFKPGLVVEQFRCDQELHTSWTKDGHDLPSPGEDPERFLLEDTHAEVRRQNR</sequence>
<protein>
    <submittedName>
        <fullName evidence="2">Uncharacterized protein</fullName>
    </submittedName>
</protein>
<gene>
    <name evidence="2" type="ORF">EVAR_87692_1</name>
</gene>
<dbReference type="Proteomes" id="UP000299102">
    <property type="component" value="Unassembled WGS sequence"/>
</dbReference>
<proteinExistence type="predicted"/>
<name>A0A4C1XNB5_EUMVA</name>
<evidence type="ECO:0000313" key="3">
    <source>
        <dbReference type="Proteomes" id="UP000299102"/>
    </source>
</evidence>
<evidence type="ECO:0000256" key="1">
    <source>
        <dbReference type="SAM" id="MobiDB-lite"/>
    </source>
</evidence>
<feature type="region of interest" description="Disordered" evidence="1">
    <location>
        <begin position="100"/>
        <end position="131"/>
    </location>
</feature>
<reference evidence="2 3" key="1">
    <citation type="journal article" date="2019" name="Commun. Biol.">
        <title>The bagworm genome reveals a unique fibroin gene that provides high tensile strength.</title>
        <authorList>
            <person name="Kono N."/>
            <person name="Nakamura H."/>
            <person name="Ohtoshi R."/>
            <person name="Tomita M."/>
            <person name="Numata K."/>
            <person name="Arakawa K."/>
        </authorList>
    </citation>
    <scope>NUCLEOTIDE SEQUENCE [LARGE SCALE GENOMIC DNA]</scope>
</reference>
<feature type="compositionally biased region" description="Basic and acidic residues" evidence="1">
    <location>
        <begin position="113"/>
        <end position="131"/>
    </location>
</feature>
<evidence type="ECO:0000313" key="2">
    <source>
        <dbReference type="EMBL" id="GBP63715.1"/>
    </source>
</evidence>
<accession>A0A4C1XNB5</accession>
<dbReference type="AlphaFoldDB" id="A0A4C1XNB5"/>